<feature type="region of interest" description="Disordered" evidence="15">
    <location>
        <begin position="2553"/>
        <end position="2591"/>
    </location>
</feature>
<feature type="repeat" description="RCC1" evidence="14">
    <location>
        <begin position="779"/>
        <end position="828"/>
    </location>
</feature>
<reference evidence="18" key="1">
    <citation type="submission" date="2022-11" db="EMBL/GenBank/DDBJ databases">
        <title>Centuries of genome instability and evolution in soft-shell clam transmissible cancer (bioRxiv).</title>
        <authorList>
            <person name="Hart S.F.M."/>
            <person name="Yonemitsu M.A."/>
            <person name="Giersch R.M."/>
            <person name="Beal B.F."/>
            <person name="Arriagada G."/>
            <person name="Davis B.W."/>
            <person name="Ostrander E.A."/>
            <person name="Goff S.P."/>
            <person name="Metzger M.J."/>
        </authorList>
    </citation>
    <scope>NUCLEOTIDE SEQUENCE</scope>
    <source>
        <strain evidence="18">MELC-2E11</strain>
        <tissue evidence="18">Siphon/mantle</tissue>
    </source>
</reference>
<feature type="compositionally biased region" description="Basic and acidic residues" evidence="15">
    <location>
        <begin position="2788"/>
        <end position="2798"/>
    </location>
</feature>
<evidence type="ECO:0000313" key="19">
    <source>
        <dbReference type="Proteomes" id="UP001164746"/>
    </source>
</evidence>
<evidence type="ECO:0000256" key="10">
    <source>
        <dbReference type="ARBA" id="ARBA00022786"/>
    </source>
</evidence>
<keyword evidence="7" id="KW-0479">Metal-binding</keyword>
<keyword evidence="9 13" id="KW-0863">Zinc-finger</keyword>
<dbReference type="InterPro" id="IPR000408">
    <property type="entry name" value="Reg_chr_condens"/>
</dbReference>
<feature type="compositionally biased region" description="Basic residues" evidence="15">
    <location>
        <begin position="2799"/>
        <end position="2808"/>
    </location>
</feature>
<dbReference type="InterPro" id="IPR008979">
    <property type="entry name" value="Galactose-bd-like_sf"/>
</dbReference>
<feature type="region of interest" description="Disordered" evidence="15">
    <location>
        <begin position="732"/>
        <end position="752"/>
    </location>
</feature>
<name>A0ABY7DPR6_MYAAR</name>
<evidence type="ECO:0000256" key="7">
    <source>
        <dbReference type="ARBA" id="ARBA00022723"/>
    </source>
</evidence>
<dbReference type="SUPFAM" id="SSF57850">
    <property type="entry name" value="RING/U-box"/>
    <property type="match status" value="1"/>
</dbReference>
<dbReference type="InterPro" id="IPR001841">
    <property type="entry name" value="Znf_RING"/>
</dbReference>
<accession>A0ABY7DPR6</accession>
<feature type="compositionally biased region" description="Polar residues" evidence="15">
    <location>
        <begin position="2521"/>
        <end position="2537"/>
    </location>
</feature>
<dbReference type="InterPro" id="IPR004939">
    <property type="entry name" value="APC_su10/DOC_dom"/>
</dbReference>
<dbReference type="PANTHER" id="PTHR45943:SF1">
    <property type="entry name" value="E3 UBIQUITIN-PROTEIN LIGASE MYCBP2"/>
    <property type="match status" value="1"/>
</dbReference>
<dbReference type="Pfam" id="PF13540">
    <property type="entry name" value="RCC1_2"/>
    <property type="match status" value="1"/>
</dbReference>
<evidence type="ECO:0000256" key="5">
    <source>
        <dbReference type="ARBA" id="ARBA00012249"/>
    </source>
</evidence>
<evidence type="ECO:0000256" key="4">
    <source>
        <dbReference type="ARBA" id="ARBA00005415"/>
    </source>
</evidence>
<dbReference type="Pfam" id="PF00415">
    <property type="entry name" value="RCC1"/>
    <property type="match status" value="1"/>
</dbReference>
<dbReference type="InterPro" id="IPR038648">
    <property type="entry name" value="PHR_sf"/>
</dbReference>
<keyword evidence="10" id="KW-0833">Ubl conjugation pathway</keyword>
<dbReference type="Proteomes" id="UP001164746">
    <property type="component" value="Chromosome 3"/>
</dbReference>
<evidence type="ECO:0000256" key="1">
    <source>
        <dbReference type="ARBA" id="ARBA00000333"/>
    </source>
</evidence>
<dbReference type="Gene3D" id="3.30.40.10">
    <property type="entry name" value="Zinc/RING finger domain, C3HC4 (zinc finger)"/>
    <property type="match status" value="1"/>
</dbReference>
<feature type="compositionally biased region" description="Basic residues" evidence="15">
    <location>
        <begin position="40"/>
        <end position="59"/>
    </location>
</feature>
<feature type="domain" description="DOC" evidence="17">
    <location>
        <begin position="3328"/>
        <end position="3506"/>
    </location>
</feature>
<dbReference type="CDD" id="cd16463">
    <property type="entry name" value="RING-H2_PHR"/>
    <property type="match status" value="1"/>
</dbReference>
<evidence type="ECO:0000256" key="13">
    <source>
        <dbReference type="PROSITE-ProRule" id="PRU00175"/>
    </source>
</evidence>
<dbReference type="Gene3D" id="2.130.10.30">
    <property type="entry name" value="Regulator of chromosome condensation 1/beta-lactamase-inhibitor protein II"/>
    <property type="match status" value="2"/>
</dbReference>
<evidence type="ECO:0000313" key="18">
    <source>
        <dbReference type="EMBL" id="WAQ99687.1"/>
    </source>
</evidence>
<dbReference type="Pfam" id="PF08005">
    <property type="entry name" value="PHR"/>
    <property type="match status" value="2"/>
</dbReference>
<dbReference type="CDD" id="cd19799">
    <property type="entry name" value="Bbox2_MYCBP2"/>
    <property type="match status" value="1"/>
</dbReference>
<dbReference type="Gene3D" id="1.10.10.2360">
    <property type="match status" value="1"/>
</dbReference>
<keyword evidence="19" id="KW-1185">Reference proteome</keyword>
<comment type="subcellular location">
    <subcellularLocation>
        <location evidence="2">Cell projection</location>
        <location evidence="2">Axon</location>
    </subcellularLocation>
</comment>
<dbReference type="Gene3D" id="2.60.120.820">
    <property type="entry name" value="PHR domain"/>
    <property type="match status" value="2"/>
</dbReference>
<keyword evidence="8" id="KW-0677">Repeat</keyword>
<gene>
    <name evidence="18" type="ORF">MAR_024060</name>
</gene>
<evidence type="ECO:0000256" key="8">
    <source>
        <dbReference type="ARBA" id="ARBA00022737"/>
    </source>
</evidence>
<evidence type="ECO:0000256" key="14">
    <source>
        <dbReference type="PROSITE-ProRule" id="PRU00235"/>
    </source>
</evidence>
<comment type="catalytic activity">
    <reaction evidence="1">
        <text>[E2 ubiquitin-conjugating enzyme]-S-ubiquitinyl-L-cysteine + [acceptor protein]-L-threonine = [E2 ubiquitin-conjugating enzyme]-L-cysteine + [acceptor protein]-3-O-ubiquitinyl-L-threonine.</text>
        <dbReference type="EC" id="2.3.2.33"/>
    </reaction>
</comment>
<feature type="compositionally biased region" description="Basic and acidic residues" evidence="15">
    <location>
        <begin position="2663"/>
        <end position="2724"/>
    </location>
</feature>
<evidence type="ECO:0000256" key="3">
    <source>
        <dbReference type="ARBA" id="ARBA00004906"/>
    </source>
</evidence>
<keyword evidence="12" id="KW-0966">Cell projection</keyword>
<proteinExistence type="inferred from homology"/>
<comment type="similarity">
    <text evidence="4">Belongs to the RING-Cys relay (RCR) family.</text>
</comment>
<dbReference type="PROSITE" id="PS00626">
    <property type="entry name" value="RCC1_2"/>
    <property type="match status" value="1"/>
</dbReference>
<dbReference type="PROSITE" id="PS50012">
    <property type="entry name" value="RCC1_3"/>
    <property type="match status" value="1"/>
</dbReference>
<protein>
    <recommendedName>
        <fullName evidence="5">RCR-type E3 ubiquitin transferase</fullName>
        <ecNumber evidence="5">2.3.2.33</ecNumber>
    </recommendedName>
</protein>
<organism evidence="18 19">
    <name type="scientific">Mya arenaria</name>
    <name type="common">Soft-shell clam</name>
    <dbReference type="NCBI Taxonomy" id="6604"/>
    <lineage>
        <taxon>Eukaryota</taxon>
        <taxon>Metazoa</taxon>
        <taxon>Spiralia</taxon>
        <taxon>Lophotrochozoa</taxon>
        <taxon>Mollusca</taxon>
        <taxon>Bivalvia</taxon>
        <taxon>Autobranchia</taxon>
        <taxon>Heteroconchia</taxon>
        <taxon>Euheterodonta</taxon>
        <taxon>Imparidentia</taxon>
        <taxon>Neoheterodontei</taxon>
        <taxon>Myida</taxon>
        <taxon>Myoidea</taxon>
        <taxon>Myidae</taxon>
        <taxon>Mya</taxon>
    </lineage>
</organism>
<dbReference type="SMART" id="SM01337">
    <property type="entry name" value="APC10"/>
    <property type="match status" value="1"/>
</dbReference>
<feature type="compositionally biased region" description="Basic and acidic residues" evidence="15">
    <location>
        <begin position="3234"/>
        <end position="3245"/>
    </location>
</feature>
<dbReference type="SMART" id="SM00184">
    <property type="entry name" value="RING"/>
    <property type="match status" value="1"/>
</dbReference>
<evidence type="ECO:0000256" key="9">
    <source>
        <dbReference type="ARBA" id="ARBA00022771"/>
    </source>
</evidence>
<evidence type="ECO:0000256" key="15">
    <source>
        <dbReference type="SAM" id="MobiDB-lite"/>
    </source>
</evidence>
<feature type="region of interest" description="Disordered" evidence="15">
    <location>
        <begin position="2657"/>
        <end position="2724"/>
    </location>
</feature>
<evidence type="ECO:0000259" key="17">
    <source>
        <dbReference type="PROSITE" id="PS51284"/>
    </source>
</evidence>
<keyword evidence="11" id="KW-0862">Zinc</keyword>
<evidence type="ECO:0000256" key="2">
    <source>
        <dbReference type="ARBA" id="ARBA00004489"/>
    </source>
</evidence>
<dbReference type="Pfam" id="PF03256">
    <property type="entry name" value="ANAPC10"/>
    <property type="match status" value="1"/>
</dbReference>
<feature type="region of interest" description="Disordered" evidence="15">
    <location>
        <begin position="2783"/>
        <end position="2808"/>
    </location>
</feature>
<evidence type="ECO:0000259" key="16">
    <source>
        <dbReference type="PROSITE" id="PS50089"/>
    </source>
</evidence>
<dbReference type="PANTHER" id="PTHR45943">
    <property type="entry name" value="E3 UBIQUITIN-PROTEIN LIGASE MYCBP2"/>
    <property type="match status" value="1"/>
</dbReference>
<feature type="compositionally biased region" description="Polar residues" evidence="15">
    <location>
        <begin position="2418"/>
        <end position="2427"/>
    </location>
</feature>
<dbReference type="EMBL" id="CP111014">
    <property type="protein sequence ID" value="WAQ99687.1"/>
    <property type="molecule type" value="Genomic_DNA"/>
</dbReference>
<keyword evidence="6" id="KW-0808">Transferase</keyword>
<dbReference type="PRINTS" id="PR00633">
    <property type="entry name" value="RCCNDNSATION"/>
</dbReference>
<evidence type="ECO:0000256" key="12">
    <source>
        <dbReference type="ARBA" id="ARBA00023273"/>
    </source>
</evidence>
<dbReference type="Gene3D" id="2.60.120.260">
    <property type="entry name" value="Galactose-binding domain-like"/>
    <property type="match status" value="1"/>
</dbReference>
<feature type="domain" description="RING-type" evidence="16">
    <location>
        <begin position="4005"/>
        <end position="4056"/>
    </location>
</feature>
<feature type="region of interest" description="Disordered" evidence="15">
    <location>
        <begin position="34"/>
        <end position="76"/>
    </location>
</feature>
<feature type="compositionally biased region" description="Polar residues" evidence="15">
    <location>
        <begin position="2475"/>
        <end position="2510"/>
    </location>
</feature>
<feature type="region of interest" description="Disordered" evidence="15">
    <location>
        <begin position="3209"/>
        <end position="3248"/>
    </location>
</feature>
<sequence length="4255" mass="467970">MASTSVLPATRSELELFLHGNKLGQKFHELFQVSEDPVVPKKKTEKKAKKAKHKGKDKKSKRDQSPEELPETPITNLELHANPSTFNVYALVRQALLEKCMKEATKVYQKTTLSLSDSETEEEGEDKSKDAGIRIPKIVGLGLCGVFELVRETRENYPELCVKAMRALLDMLQGQQPESMKYEPANVVDGLFQLLMEIATNSGPDFVHEGQSLTSLACSALLSLVIALGDTGKLLTAVPGILTSLQKSVQAVLQGRTQLPDWFTHGVKDKALLFSFKMEDIPPVSSPESQGIAAVTSDGRFLYIHNKQGLFRIGSGYGGSLKGHIYCYREMLPAKSTVWLAYAGDILLCRIDNSSQLCTINTDTLDVERMCEMDAPCAMFCDGEHVGQITAAKDDSFVVRMFDPHKSPMEVVSELPLKLTRKCVDAFGLDNSEVGVLYTGKSTALGIKQGGPAAGKWAELPVTKSPKIVQVAVGHEGQHALLVSEDGSVFFAGTPRPKVRRQPKAVKPKKMIRLESRNVVYAACNNGSSHVTDLKEQVVSQICLGKAHAVALTSKGRIYTFGINNKGQCGRDFNPAAAKDKGSQNVNMHVGSQNVNMTEEEEEWKLDQCMVCFVCGECTGYGLGCVNSGRRKDRNPGMPCGCGAGEAGCTECGACRQCAGEQLDGEEADGEILGKAKDAPFDLAKDLVHLNLIMGGNRDAKKGPLVDLFAKMERSRAQQQRNNVKLQHKFRKEEVEGDNDQGNKIVSLPPQDIAVGPGDVPVTQIACGMHHTAVLLQNGEVYTFGSNQYGQLGLGDTITRGTPTRVPLPSTAQQVVTGSHHTVILLANGQVLTCGNYQKGALGRMNAEDGAKSKMNNWYAVPGPVPGVGARFGRRATWVGASGDQTYMRIDESLINAHILSSSKVFANKTTIGLIPMGEDNAGIMKCLMINKTDGNCKSFGSSEQHDDKVVSEIFKPELTVPTCWTTEATRSHCALHVLGCLDTLMLARQNGLTVVEEQREKAAAAKVYNKDDFSVVNRFENHGGGWGYSGHSVEAIRFMCDTDILLGGFGLFDGGENEGDGEMLGETEEVAFECAAREKYPMLFDEPLLIQANSWYVALAKISGPSSDCGSNGQYTVTTEDQVVFKFKGSKKSNNGTDVNAGQIPQMLYRLPSRDNTTVTRKSETTESAHALSQEFSCSVSSESFEAILKLLDWAWNTFHSIASDLDTSRGPSHLGAVTDLQKLVYISRACLRLLKMFITEIYPDGTLIKRLMSETHRLAECVGSAQDLLRRILAEEFSTGKFKVFVQEPPGQQISAMYVNDILSECHLTFRQCFHAFYPTGSLKWLCLCDLLQHLEPSMSNAGGYGRLLAAIMEAMCHPTIKLTGIMPINCEPQTEEILRKQSTVMMDDNTNSAARLADIHRFPLLVDHMTMRIGMSHLGHSHISFKEVLDRLLMIVSYPVRQQLLEDTAIYPAVLIANTCSLLATIISELAATATGLETDATSNTRPLLVTPNRFTRTSQTAYWNTGNGSPDAIELMVDKPGIVIAGICLYGGDGAYNYELELLDEQSSGAQNDPNHAQRWHSIEIVKGTYGPEDCVNDIAEIKFEKPIPIRECTKYALRLRNHGQQRTFNGDGGISKVKCPDGTTFTFTACSLSNNGTNHMRGQIPQILYYSAPQEGEHHHQSSKNLAELQARKNAIDIVSAICRTATDLLHRAGSVNPAMVKETLANAQLFKSLLPLCIAYIGPVASQDPRGAVQVIGLVQEVLPALSGLVNHVFPAPPKPETGDTSNGMTGAQHYAILESDHPYKPATVANYKVTFPESVLWMVLEFDPQCGTAQSEDTLQLFVPGYQKGDSGEGVGPIITGDDQDTPKTAYWPILRKFHGTRDWPKHSVIIPDYVKDEKACFFGFKCFLVGYEWKNNMDDELSYLGGMCSSSLMRRDMLLPAVTTEELEEDMDILEEGAQMVFGMHSGLLGKGFALSRPPTIMQALEGNLPFCWQSNERSFLKDFITCTTGTNGCSPTRMWIPVSVACSVVRRSSSGDDLKRMRRLSRPDEGSLAFGGHPPPSLETIYEVTVKDRKDAFHSICMMKDYENYSFEELRWAAPAVPRPSENMLVRSGEDGTYCANWTPSSIGFYNILVSIDGFETGEVYKVEVKEPPQGVTPPSQTLKRQQQKQMRKFIAKNSAGLRVRTNPSLQSEQIGIYNQHLGKTLLVPLDEPKSTFDEILSETVKKFQMYNQKPVVTQTTQGGPGMYEVVKCGSFGHNIRSRPNLKASPVGRITMGNQVTATEEVVNSDGTWVRLDSDSVEQFCQNKDGEAWALARSRDNTPYLVHESQLGVTQQASTKDPFAFNALPTQVQQGFDFGSPVGQRYPVFGQDQAQMFGGRRAAAYPFTTQTSVGGFGSPGMPIPGFGVLPSFRQYQDSETGRPPFGPRSGTQLVTTRAPSPGSPKFSRKEMQASGLPPDINVSSMKDLVKVLGSPRSGSPIARSGSPKQSFSPSRMNSVVSGGSDSSQFVTPPSSPLTTRKGSPGRSGSPHLHSSPSRAQAGSPSVSQGADGVKVAFNIGASNKEDAGRLSPKNIRKDRGRTLRSKRDRANSPSQRDLTPIARARAFSASMVMDRPKHHTQKAMSPSVAEALRAVFAAFLWHEGIVHDAMACASFLKFNQNLTKEMSSFSKSSKKTEKTRQRHATDSSKDQSKKKENINEPRVRFKLESKMKGDEKPETHFSDSEKKKDQLRMKSDAKTLEHYVLPEKPSVSEKEPQLPPTLQHLVYFWDELSLATQKVIIQELVYPSPAIAVKSKKPEKKDEKKDKEKRSKKKKEAKHVGRGGDFLFGQALYGPVADRESNCELCNGMFPHPVTYHMRHAHPGCGRHAGGKGYNSGGNFCDGWAGNCGEGGVGGSSWYLICDLCREKYLKEKRQAQKEKDKVKKMKKKGGISRQQNIMLPVEAHIVLKNNAMFLLDLASASGFQLPTQSLKKQSPTRNELLLPIVTEEYRMDLNMFPQVPFQFLIRQSAQSSDSAFADDFFIDNEDRVLVRSGSLSIHKPVSYRPRLPTEPLHSPLARSGSLGKDARPLSTCLPATSHLDGHSESDASLMMNPRSAGTSPDSDPEGSKKGPFQRSVSEIVSDDDSSNSQNKGTLGRLFGSRRRNNSGGVGDGGTLLKHPSAAMQKLINSVKEDRGIPMNPQERALTRPAMNWLLRTVTNATCIHDLLWFFVSALARQDDDEDEAPEEGKDGQKNDPPAVPPPAPKEKKDPKKEQEEVPVCEHPMSDITIAGKAVEPLPESFHTLLQSIADVTMSLPLGSVIQQMALRCFCMKFHQSDHQFLHESHVFSNISQILSKSDELAEEAKNGVVEKCSYKVITLKDLTPTAEIKASSRQAMIASLTDNSTETFWESGDEDRNKVKTITITCQGQANPRIIYIHVDNTRDLGSKVSSVTFHAGPAAEDLKKMMQVEVDTRHIGWLNCPIAEEECRVLQVSMRGPDHSLRVRQVKVLGDNLELQPRRSMAQIQQANCEAETLRVFRLLTSQVFGRLIDRLDKKSPDTLDLHLDSDPDLKEHMVCSHIVQGIKKETIRVRDEWEMALLLKQDLQESRSNDMFCFELVSMVMALTGSGVGRAYLAQQSGLLKDLFSLLHTASPRVQRQVVSVLRRVLPDVKPQALANILSVPSLPPVEYSIVSLASREDGDRSFDPTRPCILDVFLACIAKALTVQSKVKAAGPHKGVTSITLAECLTDASGIEASSPRWWLRGSMSANLANSMIALIQDMAVGTLSELWNSVTKAAIAEAILSLTKLQEGLRTPQACIKTPTMWLALASLCVLNQDHVERLTSGEWVSGPGGTHGQPRPTCDNHDDGETPAIILCTECGNLCADCDRFLHLHRNKRSHQRQVFKEEEEAIKVDLHEGCGRTKLFWIMALADSKTLKAMVEFREGKEKSSVTKGKAALGTCRFCGATSSTGILAIGNVCTDKECQVNAENACSKTLSCGHLCGGIRDENPCLPCLHQCRVDDREHLKQDADDMCMICFTEALSAAPAIQLKCGHVFHLPCAKEVLQNSWVGPRITFGFSLCPICKCNIDHPVLRSILRPIQNLYEDVRRKALMRLEYEGLHKAEAITTPGARFYKDPAGFAMDRYAYYVCYKCKKAYYGGEARCDEQAGVGDVYDPQELVCGACSDVTMAQMCPKHGTDFLEYKCRYCCSVAVFFCFGTTHFCNLCHDNFQQVTSIPKPDLPKCPCGPRGKQLEGDECPLHLKHPPTGEEFALGCGVCRNAHTF</sequence>
<dbReference type="InterPro" id="IPR012983">
    <property type="entry name" value="PHR"/>
</dbReference>
<dbReference type="InterPro" id="IPR013083">
    <property type="entry name" value="Znf_RING/FYVE/PHD"/>
</dbReference>
<dbReference type="SUPFAM" id="SSF49785">
    <property type="entry name" value="Galactose-binding domain-like"/>
    <property type="match status" value="1"/>
</dbReference>
<dbReference type="Pfam" id="PF13639">
    <property type="entry name" value="zf-RING_2"/>
    <property type="match status" value="1"/>
</dbReference>
<dbReference type="PROSITE" id="PS50089">
    <property type="entry name" value="ZF_RING_2"/>
    <property type="match status" value="1"/>
</dbReference>
<dbReference type="SUPFAM" id="SSF50985">
    <property type="entry name" value="RCC1/BLIP-II"/>
    <property type="match status" value="1"/>
</dbReference>
<feature type="region of interest" description="Disordered" evidence="15">
    <location>
        <begin position="3030"/>
        <end position="3149"/>
    </location>
</feature>
<dbReference type="InterPro" id="IPR009091">
    <property type="entry name" value="RCC1/BLIP-II"/>
</dbReference>
<evidence type="ECO:0000256" key="11">
    <source>
        <dbReference type="ARBA" id="ARBA00022833"/>
    </source>
</evidence>
<comment type="pathway">
    <text evidence="3">Protein modification; protein ubiquitination.</text>
</comment>
<feature type="region of interest" description="Disordered" evidence="15">
    <location>
        <begin position="2404"/>
        <end position="2539"/>
    </location>
</feature>
<evidence type="ECO:0000256" key="6">
    <source>
        <dbReference type="ARBA" id="ARBA00022679"/>
    </source>
</evidence>
<dbReference type="EC" id="2.3.2.33" evidence="5"/>
<dbReference type="PROSITE" id="PS51284">
    <property type="entry name" value="DOC"/>
    <property type="match status" value="1"/>
</dbReference>